<dbReference type="RefSeq" id="WP_058357876.1">
    <property type="nucleotide sequence ID" value="NZ_CABKVG010000010.1"/>
</dbReference>
<keyword evidence="1" id="KW-0472">Membrane</keyword>
<keyword evidence="1" id="KW-0812">Transmembrane</keyword>
<feature type="transmembrane region" description="Helical" evidence="1">
    <location>
        <begin position="36"/>
        <end position="62"/>
    </location>
</feature>
<dbReference type="Proteomes" id="UP000832011">
    <property type="component" value="Chromosome"/>
</dbReference>
<evidence type="ECO:0000313" key="3">
    <source>
        <dbReference type="Proteomes" id="UP000832011"/>
    </source>
</evidence>
<gene>
    <name evidence="2" type="ORF">LVJ82_13320</name>
</gene>
<sequence length="104" mass="11515">MLFSVWMSAFLLSVGTGWYSSRRFLHASAKRRGVHIVFQVIAGLNYIVCVFSFLLMCAYLMVDIEWLDGVPFVSLLITCIMSLCIASSALSQAESLEAAETPVL</sequence>
<reference evidence="2 3" key="1">
    <citation type="journal article" date="2022" name="Res Sq">
        <title>Evolution of multicellular longitudinally dividing oral cavity symbionts (Neisseriaceae).</title>
        <authorList>
            <person name="Nyongesa S."/>
            <person name="Weber P."/>
            <person name="Bernet E."/>
            <person name="Pullido F."/>
            <person name="Nieckarz M."/>
            <person name="Delaby M."/>
            <person name="Nieves C."/>
            <person name="Viehboeck T."/>
            <person name="Krause N."/>
            <person name="Rivera-Millot A."/>
            <person name="Nakamura A."/>
            <person name="Vischer N."/>
            <person name="VanNieuwenhze M."/>
            <person name="Brun Y."/>
            <person name="Cava F."/>
            <person name="Bulgheresi S."/>
            <person name="Veyrier F."/>
        </authorList>
    </citation>
    <scope>NUCLEOTIDE SEQUENCE [LARGE SCALE GENOMIC DNA]</scope>
    <source>
        <strain evidence="2 3">SN4</strain>
    </source>
</reference>
<feature type="transmembrane region" description="Helical" evidence="1">
    <location>
        <begin position="69"/>
        <end position="90"/>
    </location>
</feature>
<keyword evidence="1" id="KW-1133">Transmembrane helix</keyword>
<evidence type="ECO:0000313" key="2">
    <source>
        <dbReference type="EMBL" id="UOO88440.1"/>
    </source>
</evidence>
<keyword evidence="3" id="KW-1185">Reference proteome</keyword>
<name>A0ABY4E0X0_9NEIS</name>
<protein>
    <submittedName>
        <fullName evidence="2">Uncharacterized protein</fullName>
    </submittedName>
</protein>
<proteinExistence type="predicted"/>
<accession>A0ABY4E0X0</accession>
<evidence type="ECO:0000256" key="1">
    <source>
        <dbReference type="SAM" id="Phobius"/>
    </source>
</evidence>
<dbReference type="EMBL" id="CP091511">
    <property type="protein sequence ID" value="UOO88440.1"/>
    <property type="molecule type" value="Genomic_DNA"/>
</dbReference>
<organism evidence="2 3">
    <name type="scientific">Vitreoscilla massiliensis</name>
    <dbReference type="NCBI Taxonomy" id="1689272"/>
    <lineage>
        <taxon>Bacteria</taxon>
        <taxon>Pseudomonadati</taxon>
        <taxon>Pseudomonadota</taxon>
        <taxon>Betaproteobacteria</taxon>
        <taxon>Neisseriales</taxon>
        <taxon>Neisseriaceae</taxon>
        <taxon>Vitreoscilla</taxon>
    </lineage>
</organism>